<feature type="compositionally biased region" description="Low complexity" evidence="1">
    <location>
        <begin position="156"/>
        <end position="166"/>
    </location>
</feature>
<evidence type="ECO:0000313" key="3">
    <source>
        <dbReference type="Proteomes" id="UP000823388"/>
    </source>
</evidence>
<sequence>MVSCKKENTVGDSTASTKLKRQQSSEATREGWRRGAIPSAVAGAQLQPLEAPALPPQPSKPSVAGADAAKRQPFQRQRPVVNAGGGVDEGERLEVRQELEPAERQGADGGEVERRQAGQGRAGGEQRGGGDRRIGQEPQRGEPGGGRRGRDSEQHGVGVPGRSSSGDDGGRQAEGQGRRGGPEEREPAPGNEGHGRRGGRRQEAEHLLQQVVAERGVRAGVAARATAAAAA</sequence>
<organism evidence="2 3">
    <name type="scientific">Panicum virgatum</name>
    <name type="common">Blackwell switchgrass</name>
    <dbReference type="NCBI Taxonomy" id="38727"/>
    <lineage>
        <taxon>Eukaryota</taxon>
        <taxon>Viridiplantae</taxon>
        <taxon>Streptophyta</taxon>
        <taxon>Embryophyta</taxon>
        <taxon>Tracheophyta</taxon>
        <taxon>Spermatophyta</taxon>
        <taxon>Magnoliopsida</taxon>
        <taxon>Liliopsida</taxon>
        <taxon>Poales</taxon>
        <taxon>Poaceae</taxon>
        <taxon>PACMAD clade</taxon>
        <taxon>Panicoideae</taxon>
        <taxon>Panicodae</taxon>
        <taxon>Paniceae</taxon>
        <taxon>Panicinae</taxon>
        <taxon>Panicum</taxon>
        <taxon>Panicum sect. Hiantes</taxon>
    </lineage>
</organism>
<dbReference type="EMBL" id="CM029050">
    <property type="protein sequence ID" value="KAG2569730.1"/>
    <property type="molecule type" value="Genomic_DNA"/>
</dbReference>
<name>A0A8T0Q751_PANVG</name>
<keyword evidence="3" id="KW-1185">Reference proteome</keyword>
<evidence type="ECO:0000313" key="2">
    <source>
        <dbReference type="EMBL" id="KAG2569730.1"/>
    </source>
</evidence>
<proteinExistence type="predicted"/>
<feature type="region of interest" description="Disordered" evidence="1">
    <location>
        <begin position="1"/>
        <end position="207"/>
    </location>
</feature>
<accession>A0A8T0Q751</accession>
<gene>
    <name evidence="2" type="ORF">PVAP13_7NG437401</name>
</gene>
<dbReference type="Proteomes" id="UP000823388">
    <property type="component" value="Chromosome 7N"/>
</dbReference>
<comment type="caution">
    <text evidence="2">The sequence shown here is derived from an EMBL/GenBank/DDBJ whole genome shotgun (WGS) entry which is preliminary data.</text>
</comment>
<protein>
    <submittedName>
        <fullName evidence="2">Uncharacterized protein</fullName>
    </submittedName>
</protein>
<dbReference type="AlphaFoldDB" id="A0A8T0Q751"/>
<feature type="compositionally biased region" description="Basic and acidic residues" evidence="1">
    <location>
        <begin position="168"/>
        <end position="187"/>
    </location>
</feature>
<feature type="compositionally biased region" description="Polar residues" evidence="1">
    <location>
        <begin position="10"/>
        <end position="26"/>
    </location>
</feature>
<feature type="compositionally biased region" description="Basic and acidic residues" evidence="1">
    <location>
        <begin position="89"/>
        <end position="116"/>
    </location>
</feature>
<evidence type="ECO:0000256" key="1">
    <source>
        <dbReference type="SAM" id="MobiDB-lite"/>
    </source>
</evidence>
<reference evidence="2" key="1">
    <citation type="submission" date="2020-05" db="EMBL/GenBank/DDBJ databases">
        <title>WGS assembly of Panicum virgatum.</title>
        <authorList>
            <person name="Lovell J.T."/>
            <person name="Jenkins J."/>
            <person name="Shu S."/>
            <person name="Juenger T.E."/>
            <person name="Schmutz J."/>
        </authorList>
    </citation>
    <scope>NUCLEOTIDE SEQUENCE</scope>
    <source>
        <strain evidence="2">AP13</strain>
    </source>
</reference>